<dbReference type="InterPro" id="IPR001647">
    <property type="entry name" value="HTH_TetR"/>
</dbReference>
<dbReference type="AlphaFoldDB" id="A0A0B9A632"/>
<dbReference type="EMBL" id="JRVC01000010">
    <property type="protein sequence ID" value="KHS46059.1"/>
    <property type="molecule type" value="Genomic_DNA"/>
</dbReference>
<protein>
    <submittedName>
        <fullName evidence="4">Bacterial regulatory protein, tetR family</fullName>
    </submittedName>
</protein>
<name>A0A0B9A632_9SPHN</name>
<dbReference type="SUPFAM" id="SSF46689">
    <property type="entry name" value="Homeodomain-like"/>
    <property type="match status" value="1"/>
</dbReference>
<dbReference type="PROSITE" id="PS50977">
    <property type="entry name" value="HTH_TETR_2"/>
    <property type="match status" value="1"/>
</dbReference>
<proteinExistence type="predicted"/>
<dbReference type="GO" id="GO:0003700">
    <property type="term" value="F:DNA-binding transcription factor activity"/>
    <property type="evidence" value="ECO:0007669"/>
    <property type="project" value="TreeGrafter"/>
</dbReference>
<feature type="DNA-binding region" description="H-T-H motif" evidence="2">
    <location>
        <begin position="32"/>
        <end position="51"/>
    </location>
</feature>
<dbReference type="Proteomes" id="UP000031338">
    <property type="component" value="Unassembled WGS sequence"/>
</dbReference>
<dbReference type="PRINTS" id="PR00455">
    <property type="entry name" value="HTHTETR"/>
</dbReference>
<comment type="caution">
    <text evidence="4">The sequence shown here is derived from an EMBL/GenBank/DDBJ whole genome shotgun (WGS) entry which is preliminary data.</text>
</comment>
<keyword evidence="5" id="KW-1185">Reference proteome</keyword>
<dbReference type="Gene3D" id="1.10.357.10">
    <property type="entry name" value="Tetracycline Repressor, domain 2"/>
    <property type="match status" value="1"/>
</dbReference>
<evidence type="ECO:0000313" key="5">
    <source>
        <dbReference type="Proteomes" id="UP000031338"/>
    </source>
</evidence>
<evidence type="ECO:0000259" key="3">
    <source>
        <dbReference type="PROSITE" id="PS50977"/>
    </source>
</evidence>
<dbReference type="Pfam" id="PF00440">
    <property type="entry name" value="TetR_N"/>
    <property type="match status" value="1"/>
</dbReference>
<keyword evidence="1 2" id="KW-0238">DNA-binding</keyword>
<organism evidence="4 5">
    <name type="scientific">Novosphingobium subterraneum</name>
    <dbReference type="NCBI Taxonomy" id="48936"/>
    <lineage>
        <taxon>Bacteria</taxon>
        <taxon>Pseudomonadati</taxon>
        <taxon>Pseudomonadota</taxon>
        <taxon>Alphaproteobacteria</taxon>
        <taxon>Sphingomonadales</taxon>
        <taxon>Sphingomonadaceae</taxon>
        <taxon>Novosphingobium</taxon>
    </lineage>
</organism>
<gene>
    <name evidence="4" type="ORF">NJ75_02320</name>
</gene>
<dbReference type="PANTHER" id="PTHR30055:SF223">
    <property type="entry name" value="HTH-TYPE TRANSCRIPTIONAL REGULATOR UIDR"/>
    <property type="match status" value="1"/>
</dbReference>
<dbReference type="PANTHER" id="PTHR30055">
    <property type="entry name" value="HTH-TYPE TRANSCRIPTIONAL REGULATOR RUTR"/>
    <property type="match status" value="1"/>
</dbReference>
<sequence>MTRTRLPGVQRRGQIVAAARRVFSQHGYDGAKTLQIAREAKVSEALVFRHFPSKLALYRAVLRQVFLEQDERWREQGVHGEGARGLASAIHTFISACATDADDPARHDTHRMTLASLAGDGSYASLIYRRSQRRHGAAMDAAYASARAEGGLEGEPLDVPAAAMFVEHVGTMMAAIGGLPLAARPYGIAGDDLVRQATWFCLRGIGMPDRIIADYFASLASDT</sequence>
<reference evidence="4 5" key="1">
    <citation type="submission" date="2014-10" db="EMBL/GenBank/DDBJ databases">
        <title>Draft genome sequence of Novosphingobium subterraneum DSM 12447.</title>
        <authorList>
            <person name="Gan H.M."/>
            <person name="Gan H.Y."/>
            <person name="Savka M.A."/>
        </authorList>
    </citation>
    <scope>NUCLEOTIDE SEQUENCE [LARGE SCALE GENOMIC DNA]</scope>
    <source>
        <strain evidence="4 5">DSM 12447</strain>
    </source>
</reference>
<evidence type="ECO:0000256" key="2">
    <source>
        <dbReference type="PROSITE-ProRule" id="PRU00335"/>
    </source>
</evidence>
<accession>A0A0B9A632</accession>
<dbReference type="PATRIC" id="fig|48936.3.peg.2332"/>
<evidence type="ECO:0000256" key="1">
    <source>
        <dbReference type="ARBA" id="ARBA00023125"/>
    </source>
</evidence>
<dbReference type="GO" id="GO:0000976">
    <property type="term" value="F:transcription cis-regulatory region binding"/>
    <property type="evidence" value="ECO:0007669"/>
    <property type="project" value="TreeGrafter"/>
</dbReference>
<dbReference type="InterPro" id="IPR050109">
    <property type="entry name" value="HTH-type_TetR-like_transc_reg"/>
</dbReference>
<dbReference type="STRING" id="48936.NJ75_02320"/>
<dbReference type="RefSeq" id="WP_082013357.1">
    <property type="nucleotide sequence ID" value="NZ_JRVC01000010.1"/>
</dbReference>
<dbReference type="InterPro" id="IPR009057">
    <property type="entry name" value="Homeodomain-like_sf"/>
</dbReference>
<feature type="domain" description="HTH tetR-type" evidence="3">
    <location>
        <begin position="9"/>
        <end position="69"/>
    </location>
</feature>
<evidence type="ECO:0000313" key="4">
    <source>
        <dbReference type="EMBL" id="KHS46059.1"/>
    </source>
</evidence>